<dbReference type="PANTHER" id="PTHR40077">
    <property type="entry name" value="MEMBRANE PROTEIN-RELATED"/>
    <property type="match status" value="1"/>
</dbReference>
<dbReference type="EMBL" id="FNPZ01000001">
    <property type="protein sequence ID" value="SDY53246.1"/>
    <property type="molecule type" value="Genomic_DNA"/>
</dbReference>
<keyword evidence="4 6" id="KW-1133">Transmembrane helix</keyword>
<evidence type="ECO:0000256" key="2">
    <source>
        <dbReference type="ARBA" id="ARBA00022475"/>
    </source>
</evidence>
<gene>
    <name evidence="8" type="ORF">SAMN05216554_0618</name>
</gene>
<comment type="subcellular location">
    <subcellularLocation>
        <location evidence="1">Cell membrane</location>
        <topology evidence="1">Multi-pass membrane protein</topology>
    </subcellularLocation>
</comment>
<evidence type="ECO:0000313" key="9">
    <source>
        <dbReference type="Proteomes" id="UP000198891"/>
    </source>
</evidence>
<evidence type="ECO:0000313" key="8">
    <source>
        <dbReference type="EMBL" id="SDY53246.1"/>
    </source>
</evidence>
<organism evidence="8 9">
    <name type="scientific">Herbiconiux ginsengi</name>
    <dbReference type="NCBI Taxonomy" id="381665"/>
    <lineage>
        <taxon>Bacteria</taxon>
        <taxon>Bacillati</taxon>
        <taxon>Actinomycetota</taxon>
        <taxon>Actinomycetes</taxon>
        <taxon>Micrococcales</taxon>
        <taxon>Microbacteriaceae</taxon>
        <taxon>Herbiconiux</taxon>
    </lineage>
</organism>
<feature type="domain" description="DUF3817" evidence="7">
    <location>
        <begin position="5"/>
        <end position="90"/>
    </location>
</feature>
<dbReference type="InterPro" id="IPR023845">
    <property type="entry name" value="DUF3817_TM"/>
</dbReference>
<dbReference type="OrthoDB" id="3396203at2"/>
<keyword evidence="2" id="KW-1003">Cell membrane</keyword>
<evidence type="ECO:0000256" key="1">
    <source>
        <dbReference type="ARBA" id="ARBA00004651"/>
    </source>
</evidence>
<sequence>MTPRRLFRLFAIAEAVTWALLLTGMLLKYAVGVGDWPVTVAGALHGFVFIAYAIVVVVLPVNQRWRAAVVLLAGASAIVPFATIPVEIAFDRRGLLAGAWRRTAGDDPRDRRMRERALRAALARPAVTATLLAVVAAGLFAALLVAGPPGGTDS</sequence>
<name>A0A1H3KMI1_9MICO</name>
<evidence type="ECO:0000259" key="7">
    <source>
        <dbReference type="Pfam" id="PF12823"/>
    </source>
</evidence>
<feature type="transmembrane region" description="Helical" evidence="6">
    <location>
        <begin position="121"/>
        <end position="146"/>
    </location>
</feature>
<dbReference type="Pfam" id="PF12823">
    <property type="entry name" value="DUF3817"/>
    <property type="match status" value="1"/>
</dbReference>
<dbReference type="AlphaFoldDB" id="A0A1H3KMI1"/>
<dbReference type="STRING" id="381665.SAMN05216554_0618"/>
<dbReference type="GO" id="GO:0005886">
    <property type="term" value="C:plasma membrane"/>
    <property type="evidence" value="ECO:0007669"/>
    <property type="project" value="UniProtKB-SubCell"/>
</dbReference>
<keyword evidence="9" id="KW-1185">Reference proteome</keyword>
<evidence type="ECO:0000256" key="6">
    <source>
        <dbReference type="SAM" id="Phobius"/>
    </source>
</evidence>
<dbReference type="RefSeq" id="WP_092548565.1">
    <property type="nucleotide sequence ID" value="NZ_FNPZ01000001.1"/>
</dbReference>
<evidence type="ECO:0000256" key="3">
    <source>
        <dbReference type="ARBA" id="ARBA00022692"/>
    </source>
</evidence>
<accession>A0A1H3KMI1</accession>
<dbReference type="Proteomes" id="UP000198891">
    <property type="component" value="Unassembled WGS sequence"/>
</dbReference>
<protein>
    <submittedName>
        <fullName evidence="8">Integral membrane protein</fullName>
    </submittedName>
</protein>
<feature type="transmembrane region" description="Helical" evidence="6">
    <location>
        <begin position="6"/>
        <end position="27"/>
    </location>
</feature>
<evidence type="ECO:0000256" key="5">
    <source>
        <dbReference type="ARBA" id="ARBA00023136"/>
    </source>
</evidence>
<keyword evidence="5 6" id="KW-0472">Membrane</keyword>
<dbReference type="NCBIfam" id="TIGR03954">
    <property type="entry name" value="integ_memb_HG"/>
    <property type="match status" value="1"/>
</dbReference>
<feature type="transmembrane region" description="Helical" evidence="6">
    <location>
        <begin position="39"/>
        <end position="59"/>
    </location>
</feature>
<reference evidence="8 9" key="1">
    <citation type="submission" date="2016-10" db="EMBL/GenBank/DDBJ databases">
        <authorList>
            <person name="de Groot N.N."/>
        </authorList>
    </citation>
    <scope>NUCLEOTIDE SEQUENCE [LARGE SCALE GENOMIC DNA]</scope>
    <source>
        <strain evidence="8 9">CGMCC 4.3491</strain>
    </source>
</reference>
<feature type="transmembrane region" description="Helical" evidence="6">
    <location>
        <begin position="65"/>
        <end position="86"/>
    </location>
</feature>
<dbReference type="PANTHER" id="PTHR40077:SF1">
    <property type="entry name" value="MEMBRANE PROTEIN"/>
    <property type="match status" value="1"/>
</dbReference>
<keyword evidence="3 6" id="KW-0812">Transmembrane</keyword>
<evidence type="ECO:0000256" key="4">
    <source>
        <dbReference type="ARBA" id="ARBA00022989"/>
    </source>
</evidence>
<proteinExistence type="predicted"/>